<organism evidence="6 7">
    <name type="scientific">Pseudonocardia acidicola</name>
    <dbReference type="NCBI Taxonomy" id="2724939"/>
    <lineage>
        <taxon>Bacteria</taxon>
        <taxon>Bacillati</taxon>
        <taxon>Actinomycetota</taxon>
        <taxon>Actinomycetes</taxon>
        <taxon>Pseudonocardiales</taxon>
        <taxon>Pseudonocardiaceae</taxon>
        <taxon>Pseudonocardia</taxon>
    </lineage>
</organism>
<dbReference type="Pfam" id="PF00355">
    <property type="entry name" value="Rieske"/>
    <property type="match status" value="1"/>
</dbReference>
<comment type="caution">
    <text evidence="6">The sequence shown here is derived from an EMBL/GenBank/DDBJ whole genome shotgun (WGS) entry which is preliminary data.</text>
</comment>
<name>A0ABX1SFS4_9PSEU</name>
<reference evidence="6 7" key="1">
    <citation type="submission" date="2020-04" db="EMBL/GenBank/DDBJ databases">
        <authorList>
            <person name="Klaysubun C."/>
            <person name="Duangmal K."/>
            <person name="Lipun K."/>
        </authorList>
    </citation>
    <scope>NUCLEOTIDE SEQUENCE [LARGE SCALE GENOMIC DNA]</scope>
    <source>
        <strain evidence="6 7">K10HN5</strain>
    </source>
</reference>
<keyword evidence="2" id="KW-0479">Metal-binding</keyword>
<dbReference type="CDD" id="cd03467">
    <property type="entry name" value="Rieske"/>
    <property type="match status" value="1"/>
</dbReference>
<dbReference type="InterPro" id="IPR017941">
    <property type="entry name" value="Rieske_2Fe-2S"/>
</dbReference>
<protein>
    <submittedName>
        <fullName evidence="6">Rieske (2Fe-2S) protein</fullName>
    </submittedName>
</protein>
<accession>A0ABX1SFS4</accession>
<sequence>MTAPAARRHVVVAEVGEIPAGGSKIVEVDGRSIGVFNIGGEYFAVRNACPHAGGPLCEGVRSGFVRSDGPGHYDYIRRGEFLRCPWHQWEFDIRTGRSWFDPQKVRVRRYDARVASGAELLADGADLAPDLVGAGLQPGPYTAETYVVRATGEYVIIEM</sequence>
<gene>
    <name evidence="6" type="ORF">HF526_21025</name>
</gene>
<evidence type="ECO:0000256" key="1">
    <source>
        <dbReference type="ARBA" id="ARBA00022714"/>
    </source>
</evidence>
<dbReference type="InterPro" id="IPR036922">
    <property type="entry name" value="Rieske_2Fe-2S_sf"/>
</dbReference>
<keyword evidence="1" id="KW-0001">2Fe-2S</keyword>
<keyword evidence="3" id="KW-0408">Iron</keyword>
<dbReference type="Proteomes" id="UP000820669">
    <property type="component" value="Unassembled WGS sequence"/>
</dbReference>
<evidence type="ECO:0000313" key="6">
    <source>
        <dbReference type="EMBL" id="NMH99779.1"/>
    </source>
</evidence>
<dbReference type="SUPFAM" id="SSF50022">
    <property type="entry name" value="ISP domain"/>
    <property type="match status" value="1"/>
</dbReference>
<evidence type="ECO:0000256" key="3">
    <source>
        <dbReference type="ARBA" id="ARBA00023004"/>
    </source>
</evidence>
<evidence type="ECO:0000256" key="2">
    <source>
        <dbReference type="ARBA" id="ARBA00022723"/>
    </source>
</evidence>
<dbReference type="PROSITE" id="PS51296">
    <property type="entry name" value="RIESKE"/>
    <property type="match status" value="1"/>
</dbReference>
<evidence type="ECO:0000256" key="4">
    <source>
        <dbReference type="ARBA" id="ARBA00023014"/>
    </source>
</evidence>
<dbReference type="Gene3D" id="2.102.10.10">
    <property type="entry name" value="Rieske [2Fe-2S] iron-sulphur domain"/>
    <property type="match status" value="1"/>
</dbReference>
<dbReference type="PANTHER" id="PTHR21496">
    <property type="entry name" value="FERREDOXIN-RELATED"/>
    <property type="match status" value="1"/>
</dbReference>
<dbReference type="PANTHER" id="PTHR21496:SF23">
    <property type="entry name" value="3-PHENYLPROPIONATE_CINNAMIC ACID DIOXYGENASE FERREDOXIN SUBUNIT"/>
    <property type="match status" value="1"/>
</dbReference>
<keyword evidence="4" id="KW-0411">Iron-sulfur</keyword>
<dbReference type="RefSeq" id="WP_169383261.1">
    <property type="nucleotide sequence ID" value="NZ_JAAXLA010000042.1"/>
</dbReference>
<evidence type="ECO:0000313" key="7">
    <source>
        <dbReference type="Proteomes" id="UP000820669"/>
    </source>
</evidence>
<keyword evidence="7" id="KW-1185">Reference proteome</keyword>
<evidence type="ECO:0000259" key="5">
    <source>
        <dbReference type="PROSITE" id="PS51296"/>
    </source>
</evidence>
<proteinExistence type="predicted"/>
<dbReference type="EMBL" id="JAAXLA010000042">
    <property type="protein sequence ID" value="NMH99779.1"/>
    <property type="molecule type" value="Genomic_DNA"/>
</dbReference>
<feature type="domain" description="Rieske" evidence="5">
    <location>
        <begin position="10"/>
        <end position="121"/>
    </location>
</feature>